<dbReference type="Gene3D" id="2.30.30.110">
    <property type="match status" value="1"/>
</dbReference>
<dbReference type="Proteomes" id="UP000182665">
    <property type="component" value="Unassembled WGS sequence"/>
</dbReference>
<dbReference type="InterPro" id="IPR011067">
    <property type="entry name" value="Plasmid_toxin/cell-grow_inhib"/>
</dbReference>
<protein>
    <submittedName>
        <fullName evidence="1">mRNA interferase MazF</fullName>
    </submittedName>
</protein>
<sequence length="79" mass="9192">MSIEGTDFVWVLPITNREVRFPTDIEVKTKKGIVTGVIDTIQIRSLNLNVHYHNYRDELQDNLKHNVLQAVQTYLKPTL</sequence>
<dbReference type="EMBL" id="FPKT01000003">
    <property type="protein sequence ID" value="SFZ76014.1"/>
    <property type="molecule type" value="Genomic_DNA"/>
</dbReference>
<reference evidence="1 2" key="1">
    <citation type="submission" date="2016-11" db="EMBL/GenBank/DDBJ databases">
        <authorList>
            <person name="Varghese N."/>
            <person name="Submissions S."/>
        </authorList>
    </citation>
    <scope>NUCLEOTIDE SEQUENCE [LARGE SCALE GENOMIC DNA]</scope>
    <source>
        <strain evidence="1 2">NFIX07</strain>
    </source>
</reference>
<evidence type="ECO:0000313" key="1">
    <source>
        <dbReference type="EMBL" id="SFZ76014.1"/>
    </source>
</evidence>
<proteinExistence type="predicted"/>
<organism evidence="1 2">
    <name type="scientific">Staphylococcus pasteuri</name>
    <dbReference type="NCBI Taxonomy" id="45972"/>
    <lineage>
        <taxon>Bacteria</taxon>
        <taxon>Bacillati</taxon>
        <taxon>Bacillota</taxon>
        <taxon>Bacilli</taxon>
        <taxon>Bacillales</taxon>
        <taxon>Staphylococcaceae</taxon>
        <taxon>Staphylococcus</taxon>
    </lineage>
</organism>
<keyword evidence="2" id="KW-1185">Reference proteome</keyword>
<evidence type="ECO:0000313" key="2">
    <source>
        <dbReference type="Proteomes" id="UP000182665"/>
    </source>
</evidence>
<gene>
    <name evidence="1" type="ORF">SAMN03097721_01302</name>
</gene>
<name>A0ABY1H6N4_9STAP</name>
<comment type="caution">
    <text evidence="1">The sequence shown here is derived from an EMBL/GenBank/DDBJ whole genome shotgun (WGS) entry which is preliminary data.</text>
</comment>
<dbReference type="SUPFAM" id="SSF50118">
    <property type="entry name" value="Cell growth inhibitor/plasmid maintenance toxic component"/>
    <property type="match status" value="1"/>
</dbReference>
<accession>A0ABY1H6N4</accession>